<dbReference type="EMBL" id="JACXVP010000010">
    <property type="protein sequence ID" value="KAG5579613.1"/>
    <property type="molecule type" value="Genomic_DNA"/>
</dbReference>
<evidence type="ECO:0008006" key="3">
    <source>
        <dbReference type="Google" id="ProtNLM"/>
    </source>
</evidence>
<keyword evidence="2" id="KW-1185">Reference proteome</keyword>
<name>A0A9J5WWG6_SOLCO</name>
<dbReference type="AlphaFoldDB" id="A0A9J5WWG6"/>
<feature type="non-terminal residue" evidence="1">
    <location>
        <position position="1"/>
    </location>
</feature>
<dbReference type="PANTHER" id="PTHR33233:SF17">
    <property type="entry name" value="DUF4283 DOMAIN-CONTAINING PROTEIN"/>
    <property type="match status" value="1"/>
</dbReference>
<dbReference type="OrthoDB" id="1939300at2759"/>
<comment type="caution">
    <text evidence="1">The sequence shown here is derived from an EMBL/GenBank/DDBJ whole genome shotgun (WGS) entry which is preliminary data.</text>
</comment>
<gene>
    <name evidence="1" type="ORF">H5410_050240</name>
</gene>
<evidence type="ECO:0000313" key="2">
    <source>
        <dbReference type="Proteomes" id="UP000824120"/>
    </source>
</evidence>
<evidence type="ECO:0000313" key="1">
    <source>
        <dbReference type="EMBL" id="KAG5579613.1"/>
    </source>
</evidence>
<organism evidence="1 2">
    <name type="scientific">Solanum commersonii</name>
    <name type="common">Commerson's wild potato</name>
    <name type="synonym">Commerson's nightshade</name>
    <dbReference type="NCBI Taxonomy" id="4109"/>
    <lineage>
        <taxon>Eukaryota</taxon>
        <taxon>Viridiplantae</taxon>
        <taxon>Streptophyta</taxon>
        <taxon>Embryophyta</taxon>
        <taxon>Tracheophyta</taxon>
        <taxon>Spermatophyta</taxon>
        <taxon>Magnoliopsida</taxon>
        <taxon>eudicotyledons</taxon>
        <taxon>Gunneridae</taxon>
        <taxon>Pentapetalae</taxon>
        <taxon>asterids</taxon>
        <taxon>lamiids</taxon>
        <taxon>Solanales</taxon>
        <taxon>Solanaceae</taxon>
        <taxon>Solanoideae</taxon>
        <taxon>Solaneae</taxon>
        <taxon>Solanum</taxon>
    </lineage>
</organism>
<sequence>SSKHPTPQKQAEYAGNREVKMGKPLVYIPLSSKDGKIIVNIEKEDLLEQQKYWENSLIGYVIGDSLYVKTLESFILNLILTSSYSIVGNTTRATCGYWSGEALSKMASAIGKPLYTDNFTISMERTSYARILVETGVSQLLINSIEIVTPSGTFQQPVEYEWRPSFCTDCMKFRHNVEKCWAKQKEDKEDVQSLSFKQSSAKGEGT</sequence>
<accession>A0A9J5WWG6</accession>
<reference evidence="1 2" key="1">
    <citation type="submission" date="2020-09" db="EMBL/GenBank/DDBJ databases">
        <title>De no assembly of potato wild relative species, Solanum commersonii.</title>
        <authorList>
            <person name="Cho K."/>
        </authorList>
    </citation>
    <scope>NUCLEOTIDE SEQUENCE [LARGE SCALE GENOMIC DNA]</scope>
    <source>
        <strain evidence="1">LZ3.2</strain>
        <tissue evidence="1">Leaf</tissue>
    </source>
</reference>
<protein>
    <recommendedName>
        <fullName evidence="3">DUF4283 domain-containing protein</fullName>
    </recommendedName>
</protein>
<dbReference type="Proteomes" id="UP000824120">
    <property type="component" value="Chromosome 10"/>
</dbReference>
<proteinExistence type="predicted"/>
<dbReference type="PANTHER" id="PTHR33233">
    <property type="entry name" value="ENDONUCLEASE/EXONUCLEASE/PHOSPHATASE"/>
    <property type="match status" value="1"/>
</dbReference>